<accession>A0ABR7E3T2</accession>
<reference evidence="1 2" key="1">
    <citation type="submission" date="2020-08" db="EMBL/GenBank/DDBJ databases">
        <title>Genome public.</title>
        <authorList>
            <person name="Liu C."/>
            <person name="Sun Q."/>
        </authorList>
    </citation>
    <scope>NUCLEOTIDE SEQUENCE [LARGE SCALE GENOMIC DNA]</scope>
    <source>
        <strain evidence="1 2">BX2</strain>
    </source>
</reference>
<dbReference type="Proteomes" id="UP000644010">
    <property type="component" value="Unassembled WGS sequence"/>
</dbReference>
<name>A0ABR7E3T2_9BACT</name>
<sequence length="353" mass="39775">MKKILLFPLSLLLLFICLSCTRDVILKLDPAPPVLVLNASITPEREVAAFLSKSWFLLDSVPEYDLPDEGVKVDVYVNETFRGTMQRSDDPADNMAYKGQFRLPGCHVQAGDKVRLEAQAPGFDPVKGETIIPSKTDILSLDTASVITSDYSSARTRIYLTLKDDPSVRNYYRLVVERLVEYRKGDKVLWVSSFNDNGWESPVISGDSLVVAIESSNFRLFYDDPAFQQGIPSPALEEYDGTYCRGVLSDEMFEGKEYTLTSSFFTESSFKNDSIEAIVHYDIHLMSISEAYYNYLKKIRGFSISLGDAYLDGLLEPTAIYSNVTDGFGVVTGYQISTRRLTMPFGDRTHVWY</sequence>
<dbReference type="EMBL" id="JACOOI010000018">
    <property type="protein sequence ID" value="MBC5644433.1"/>
    <property type="molecule type" value="Genomic_DNA"/>
</dbReference>
<dbReference type="InterPro" id="IPR025345">
    <property type="entry name" value="DUF4249"/>
</dbReference>
<organism evidence="1 2">
    <name type="scientific">Parabacteroides segnis</name>
    <dbReference type="NCBI Taxonomy" id="2763058"/>
    <lineage>
        <taxon>Bacteria</taxon>
        <taxon>Pseudomonadati</taxon>
        <taxon>Bacteroidota</taxon>
        <taxon>Bacteroidia</taxon>
        <taxon>Bacteroidales</taxon>
        <taxon>Tannerellaceae</taxon>
        <taxon>Parabacteroides</taxon>
    </lineage>
</organism>
<dbReference type="RefSeq" id="WP_186960313.1">
    <property type="nucleotide sequence ID" value="NZ_JACOOI010000018.1"/>
</dbReference>
<comment type="caution">
    <text evidence="1">The sequence shown here is derived from an EMBL/GenBank/DDBJ whole genome shotgun (WGS) entry which is preliminary data.</text>
</comment>
<dbReference type="Pfam" id="PF14054">
    <property type="entry name" value="DUF4249"/>
    <property type="match status" value="1"/>
</dbReference>
<protein>
    <submittedName>
        <fullName evidence="1">DUF4249 domain-containing protein</fullName>
    </submittedName>
</protein>
<evidence type="ECO:0000313" key="1">
    <source>
        <dbReference type="EMBL" id="MBC5644433.1"/>
    </source>
</evidence>
<evidence type="ECO:0000313" key="2">
    <source>
        <dbReference type="Proteomes" id="UP000644010"/>
    </source>
</evidence>
<proteinExistence type="predicted"/>
<gene>
    <name evidence="1" type="ORF">H8S77_16265</name>
</gene>
<keyword evidence="2" id="KW-1185">Reference proteome</keyword>